<gene>
    <name evidence="1" type="ORF">Dsi01nite_047190</name>
</gene>
<dbReference type="RefSeq" id="WP_203848448.1">
    <property type="nucleotide sequence ID" value="NZ_BAAAVW010000015.1"/>
</dbReference>
<evidence type="ECO:0000313" key="1">
    <source>
        <dbReference type="EMBL" id="GIG46678.1"/>
    </source>
</evidence>
<reference evidence="1" key="1">
    <citation type="submission" date="2021-01" db="EMBL/GenBank/DDBJ databases">
        <title>Whole genome shotgun sequence of Dactylosporangium siamense NBRC 106093.</title>
        <authorList>
            <person name="Komaki H."/>
            <person name="Tamura T."/>
        </authorList>
    </citation>
    <scope>NUCLEOTIDE SEQUENCE</scope>
    <source>
        <strain evidence="1">NBRC 106093</strain>
    </source>
</reference>
<accession>A0A919UDI5</accession>
<proteinExistence type="predicted"/>
<dbReference type="EMBL" id="BONQ01000076">
    <property type="protein sequence ID" value="GIG46678.1"/>
    <property type="molecule type" value="Genomic_DNA"/>
</dbReference>
<sequence length="124" mass="13631">MLVKCVKILEPFGGAQVETHPGVTIGVVYPVIEIAYLPDYWYLRILDDNGDGSSSLWDPEMFETVDGYIPRCWSSAVSSDGSLRLAPQSWMREGFWTDVLADEPSALADFDEGKAAVLADLASQ</sequence>
<protein>
    <submittedName>
        <fullName evidence="1">Uncharacterized protein</fullName>
    </submittedName>
</protein>
<name>A0A919UDI5_9ACTN</name>
<organism evidence="1 2">
    <name type="scientific">Dactylosporangium siamense</name>
    <dbReference type="NCBI Taxonomy" id="685454"/>
    <lineage>
        <taxon>Bacteria</taxon>
        <taxon>Bacillati</taxon>
        <taxon>Actinomycetota</taxon>
        <taxon>Actinomycetes</taxon>
        <taxon>Micromonosporales</taxon>
        <taxon>Micromonosporaceae</taxon>
        <taxon>Dactylosporangium</taxon>
    </lineage>
</organism>
<dbReference type="Proteomes" id="UP000660611">
    <property type="component" value="Unassembled WGS sequence"/>
</dbReference>
<dbReference type="AlphaFoldDB" id="A0A919UDI5"/>
<keyword evidence="2" id="KW-1185">Reference proteome</keyword>
<evidence type="ECO:0000313" key="2">
    <source>
        <dbReference type="Proteomes" id="UP000660611"/>
    </source>
</evidence>
<comment type="caution">
    <text evidence="1">The sequence shown here is derived from an EMBL/GenBank/DDBJ whole genome shotgun (WGS) entry which is preliminary data.</text>
</comment>